<dbReference type="Gene3D" id="2.60.40.680">
    <property type="match status" value="1"/>
</dbReference>
<dbReference type="GO" id="GO:0030246">
    <property type="term" value="F:carbohydrate binding"/>
    <property type="evidence" value="ECO:0007669"/>
    <property type="project" value="InterPro"/>
</dbReference>
<accession>A0A382AHG9</accession>
<protein>
    <recommendedName>
        <fullName evidence="2">Cohesin domain-containing protein</fullName>
    </recommendedName>
</protein>
<proteinExistence type="predicted"/>
<name>A0A382AHG9_9ZZZZ</name>
<dbReference type="EMBL" id="UINC01025370">
    <property type="protein sequence ID" value="SVB00829.1"/>
    <property type="molecule type" value="Genomic_DNA"/>
</dbReference>
<reference evidence="1" key="1">
    <citation type="submission" date="2018-05" db="EMBL/GenBank/DDBJ databases">
        <authorList>
            <person name="Lanie J.A."/>
            <person name="Ng W.-L."/>
            <person name="Kazmierczak K.M."/>
            <person name="Andrzejewski T.M."/>
            <person name="Davidsen T.M."/>
            <person name="Wayne K.J."/>
            <person name="Tettelin H."/>
            <person name="Glass J.I."/>
            <person name="Rusch D."/>
            <person name="Podicherti R."/>
            <person name="Tsui H.-C.T."/>
            <person name="Winkler M.E."/>
        </authorList>
    </citation>
    <scope>NUCLEOTIDE SEQUENCE</scope>
</reference>
<evidence type="ECO:0008006" key="2">
    <source>
        <dbReference type="Google" id="ProtNLM"/>
    </source>
</evidence>
<dbReference type="AlphaFoldDB" id="A0A382AHG9"/>
<dbReference type="SUPFAM" id="SSF49384">
    <property type="entry name" value="Carbohydrate-binding domain"/>
    <property type="match status" value="1"/>
</dbReference>
<gene>
    <name evidence="1" type="ORF">METZ01_LOCUS153683</name>
</gene>
<sequence>MTPAMIILFMACEVAQLVYENPLDKDDGEVPALVFSPSTIETSVGGSAVFEIFAVQVAGVSGIHTQIAFNSVRLGVTNVSPGDFFDDVNQSPMFFTVPANPSTATDTLDIYYFYLGDGGTIDGTGTVATVIFNTKMTATSSLEFTAESEFVDPDDIAIQINSLGQGTVTAQ</sequence>
<organism evidence="1">
    <name type="scientific">marine metagenome</name>
    <dbReference type="NCBI Taxonomy" id="408172"/>
    <lineage>
        <taxon>unclassified sequences</taxon>
        <taxon>metagenomes</taxon>
        <taxon>ecological metagenomes</taxon>
    </lineage>
</organism>
<evidence type="ECO:0000313" key="1">
    <source>
        <dbReference type="EMBL" id="SVB00829.1"/>
    </source>
</evidence>
<dbReference type="InterPro" id="IPR008965">
    <property type="entry name" value="CBM2/CBM3_carb-bd_dom_sf"/>
</dbReference>